<evidence type="ECO:0000256" key="21">
    <source>
        <dbReference type="SAM" id="MobiDB-lite"/>
    </source>
</evidence>
<dbReference type="SMART" id="SM00308">
    <property type="entry name" value="LH2"/>
    <property type="match status" value="1"/>
</dbReference>
<dbReference type="InterPro" id="IPR000907">
    <property type="entry name" value="LipOase"/>
</dbReference>
<dbReference type="InterPro" id="IPR036226">
    <property type="entry name" value="LipOase_C_sf"/>
</dbReference>
<dbReference type="Gene3D" id="1.20.245.10">
    <property type="entry name" value="Lipoxygenase-1, Domain 5"/>
    <property type="match status" value="1"/>
</dbReference>
<dbReference type="Gene3D" id="4.10.372.10">
    <property type="entry name" value="Lipoxygenase-1, Domain 3"/>
    <property type="match status" value="1"/>
</dbReference>
<name>A0A7I8KLG9_SPIIN</name>
<dbReference type="GO" id="GO:0016165">
    <property type="term" value="F:linoleate 13S-lipoxygenase activity"/>
    <property type="evidence" value="ECO:0007669"/>
    <property type="project" value="UniProtKB-EC"/>
</dbReference>
<dbReference type="EC" id="1.13.11.-" evidence="20"/>
<dbReference type="InterPro" id="IPR020834">
    <property type="entry name" value="LipOase_CS"/>
</dbReference>
<dbReference type="GO" id="GO:0034440">
    <property type="term" value="P:lipid oxidation"/>
    <property type="evidence" value="ECO:0007669"/>
    <property type="project" value="InterPro"/>
</dbReference>
<dbReference type="GO" id="GO:0006633">
    <property type="term" value="P:fatty acid biosynthetic process"/>
    <property type="evidence" value="ECO:0007669"/>
    <property type="project" value="UniProtKB-KW"/>
</dbReference>
<evidence type="ECO:0000256" key="18">
    <source>
        <dbReference type="PROSITE-ProRule" id="PRU00152"/>
    </source>
</evidence>
<feature type="compositionally biased region" description="Basic residues" evidence="21">
    <location>
        <begin position="275"/>
        <end position="287"/>
    </location>
</feature>
<keyword evidence="9" id="KW-0276">Fatty acid metabolism</keyword>
<comment type="caution">
    <text evidence="18">Lacks conserved residue(s) required for the propagation of feature annotation.</text>
</comment>
<evidence type="ECO:0000256" key="5">
    <source>
        <dbReference type="ARBA" id="ARBA00022528"/>
    </source>
</evidence>
<gene>
    <name evidence="24" type="ORF">SI8410_06008639</name>
</gene>
<dbReference type="InterPro" id="IPR036392">
    <property type="entry name" value="PLAT/LH2_dom_sf"/>
</dbReference>
<dbReference type="PROSITE" id="PS50095">
    <property type="entry name" value="PLAT"/>
    <property type="match status" value="1"/>
</dbReference>
<dbReference type="SUPFAM" id="SSF48484">
    <property type="entry name" value="Lipoxigenase"/>
    <property type="match status" value="1"/>
</dbReference>
<comment type="pathway">
    <text evidence="20">Lipid metabolism; oxylipin biosynthesis.</text>
</comment>
<evidence type="ECO:0000256" key="9">
    <source>
        <dbReference type="ARBA" id="ARBA00022832"/>
    </source>
</evidence>
<evidence type="ECO:0000256" key="16">
    <source>
        <dbReference type="ARBA" id="ARBA00051140"/>
    </source>
</evidence>
<evidence type="ECO:0000313" key="24">
    <source>
        <dbReference type="EMBL" id="CAA7397974.1"/>
    </source>
</evidence>
<accession>A0A7I8KLG9</accession>
<evidence type="ECO:0000256" key="4">
    <source>
        <dbReference type="ARBA" id="ARBA00022516"/>
    </source>
</evidence>
<dbReference type="InterPro" id="IPR001246">
    <property type="entry name" value="LipOase_plant"/>
</dbReference>
<dbReference type="InterPro" id="IPR042057">
    <property type="entry name" value="Lipoxy_PLAT/LH2"/>
</dbReference>
<dbReference type="PROSITE" id="PS00711">
    <property type="entry name" value="LIPOXYGENASE_1"/>
    <property type="match status" value="1"/>
</dbReference>
<dbReference type="PROSITE" id="PS00081">
    <property type="entry name" value="LIPOXYGENASE_2"/>
    <property type="match status" value="1"/>
</dbReference>
<dbReference type="FunFam" id="1.20.245.10:FF:000002">
    <property type="entry name" value="Lipoxygenase"/>
    <property type="match status" value="1"/>
</dbReference>
<proteinExistence type="inferred from homology"/>
<comment type="function">
    <text evidence="20">Plant lipoxygenase may be involved in a number of diverse aspects of plant physiology including growth and development, pest resistance, and senescence or responses to wounding.</text>
</comment>
<dbReference type="OrthoDB" id="407298at2759"/>
<evidence type="ECO:0000256" key="1">
    <source>
        <dbReference type="ARBA" id="ARBA00001962"/>
    </source>
</evidence>
<evidence type="ECO:0000256" key="14">
    <source>
        <dbReference type="ARBA" id="ARBA00023098"/>
    </source>
</evidence>
<keyword evidence="8 20" id="KW-0925">Oxylipin biosynthesis</keyword>
<evidence type="ECO:0000256" key="12">
    <source>
        <dbReference type="ARBA" id="ARBA00023002"/>
    </source>
</evidence>
<keyword evidence="6" id="KW-0934">Plastid</keyword>
<protein>
    <recommendedName>
        <fullName evidence="20">Lipoxygenase</fullName>
        <ecNumber evidence="20">1.13.11.-</ecNumber>
    </recommendedName>
</protein>
<dbReference type="EMBL" id="LR746269">
    <property type="protein sequence ID" value="CAA7397974.1"/>
    <property type="molecule type" value="Genomic_DNA"/>
</dbReference>
<keyword evidence="14" id="KW-0443">Lipid metabolism</keyword>
<dbReference type="InterPro" id="IPR013819">
    <property type="entry name" value="LipOase_C"/>
</dbReference>
<dbReference type="PRINTS" id="PR00468">
    <property type="entry name" value="PLTLPOXGNASE"/>
</dbReference>
<dbReference type="PANTHER" id="PTHR11771">
    <property type="entry name" value="LIPOXYGENASE"/>
    <property type="match status" value="1"/>
</dbReference>
<dbReference type="AlphaFoldDB" id="A0A7I8KLG9"/>
<dbReference type="Pfam" id="PF01477">
    <property type="entry name" value="PLAT"/>
    <property type="match status" value="1"/>
</dbReference>
<evidence type="ECO:0000256" key="10">
    <source>
        <dbReference type="ARBA" id="ARBA00022946"/>
    </source>
</evidence>
<comment type="subcellular location">
    <subcellularLocation>
        <location evidence="2">Plastid</location>
        <location evidence="2">Chloroplast</location>
    </subcellularLocation>
</comment>
<sequence>MLKPQVNGTSNVGSSRSPLFGNRAVLVPGYGPANVLAGRVPAGPRRHRKEAGRISCSVRDVLTETMKPDPGAIKVSCLVTVRPKVSNVLSSMAISRGLDDITDLLGRSIFLELVSADLDPETGLEKSTVQAFAHKSSLKDGKQRYEGSFLVPKGFGEIGAVLVTNEHRREMFFDEIVLSGYGDSRVVVSCNSWVHTKFQDPEKRIFFVDKAYLPSQTPGGLLTLREKELDIQRGDGRGERKIFERIYDYDTYNDLGDPDKSDDLARPVLGGQRHPYPRRCRTGRPRTKKDPQSEKRASDNYVPRDESFSEVKAVSFSVKTVRSVLHALIPTLENIITDPKLGFPHITAIDNLFDDGIELPPAEKKGFLQTALPSLVKAISEGKDDVLLFDPPAMIEKDKFSWFRDEEFARQTLAGLNPFSIELVKEFPFVSKLDPQIYGPPESAITKEIIEREIKGIMTVEEAIEKKKLFIIDYHDLFLPYVHKVRQLEGTTLYGSRTVFFLTKDGTLSPIAIELTRPASPTAPQWKEVFTHTSDATGAWLWRLAKAHVCAHDAGYHQLVIHWLRTHACTEPYIIATNRQLSAMHPINRLLRPHFRYTMEINALAREALINAEGTIETCFSPGRYSLEISSVAYDKLWRFDEQALPADLIKRGMAVEDPTASSGLKLTIEDYPFATDGLLIWTAIKQWVEDYVGHYYPDPSVVKSDTELQEWWEEIRNKGHADKRKEPWWSALNTPEDLVGILTIMIWVTSGHHAAVNFGQYHYAGYFPNRPTIVRSRMPVEDGNEHNLKRFWEKPERTLMESFPTQIQATRVMAVLDVLSEHSVDEEYIGDLPPEIWDDDLTIKAAYERFRGTLTEIEGIIDERNQDRNLKNRCGAGVVPYELLKPFSKPGVTGMGVPNSISI</sequence>
<evidence type="ECO:0000256" key="3">
    <source>
        <dbReference type="ARBA" id="ARBA00009419"/>
    </source>
</evidence>
<evidence type="ECO:0000256" key="7">
    <source>
        <dbReference type="ARBA" id="ARBA00022723"/>
    </source>
</evidence>
<evidence type="ECO:0000256" key="19">
    <source>
        <dbReference type="RuleBase" id="RU003974"/>
    </source>
</evidence>
<evidence type="ECO:0000256" key="13">
    <source>
        <dbReference type="ARBA" id="ARBA00023004"/>
    </source>
</evidence>
<evidence type="ECO:0000256" key="8">
    <source>
        <dbReference type="ARBA" id="ARBA00022767"/>
    </source>
</evidence>
<comment type="catalytic activity">
    <reaction evidence="16">
        <text>(9Z,12Z)-octadecadienoate + O2 = (13S)-hydroperoxy-(9Z,11E)-octadecadienoate</text>
        <dbReference type="Rhea" id="RHEA:22780"/>
        <dbReference type="ChEBI" id="CHEBI:15379"/>
        <dbReference type="ChEBI" id="CHEBI:30245"/>
        <dbReference type="ChEBI" id="CHEBI:57466"/>
        <dbReference type="EC" id="1.13.11.12"/>
    </reaction>
</comment>
<organism evidence="24 25">
    <name type="scientific">Spirodela intermedia</name>
    <name type="common">Intermediate duckweed</name>
    <dbReference type="NCBI Taxonomy" id="51605"/>
    <lineage>
        <taxon>Eukaryota</taxon>
        <taxon>Viridiplantae</taxon>
        <taxon>Streptophyta</taxon>
        <taxon>Embryophyta</taxon>
        <taxon>Tracheophyta</taxon>
        <taxon>Spermatophyta</taxon>
        <taxon>Magnoliopsida</taxon>
        <taxon>Liliopsida</taxon>
        <taxon>Araceae</taxon>
        <taxon>Lemnoideae</taxon>
        <taxon>Spirodela</taxon>
    </lineage>
</organism>
<dbReference type="GO" id="GO:0009507">
    <property type="term" value="C:chloroplast"/>
    <property type="evidence" value="ECO:0007669"/>
    <property type="project" value="UniProtKB-SubCell"/>
</dbReference>
<dbReference type="InterPro" id="IPR027433">
    <property type="entry name" value="Lipoxygenase_dom_3"/>
</dbReference>
<keyword evidence="5" id="KW-0150">Chloroplast</keyword>
<evidence type="ECO:0000256" key="15">
    <source>
        <dbReference type="ARBA" id="ARBA00023160"/>
    </source>
</evidence>
<comment type="catalytic activity">
    <reaction evidence="17">
        <text>(9Z,12Z,15Z)-octadecatrienoate + O2 = (13S)-hydroperoxy-(9Z,11E,15Z)-octadecatrienoate</text>
        <dbReference type="Rhea" id="RHEA:34495"/>
        <dbReference type="ChEBI" id="CHEBI:15379"/>
        <dbReference type="ChEBI" id="CHEBI:32387"/>
        <dbReference type="ChEBI" id="CHEBI:58757"/>
        <dbReference type="EC" id="1.13.11.12"/>
    </reaction>
</comment>
<comment type="similarity">
    <text evidence="3 19">Belongs to the lipoxygenase family.</text>
</comment>
<dbReference type="Gene3D" id="2.60.60.20">
    <property type="entry name" value="PLAT/LH2 domain"/>
    <property type="match status" value="1"/>
</dbReference>
<evidence type="ECO:0000256" key="2">
    <source>
        <dbReference type="ARBA" id="ARBA00004229"/>
    </source>
</evidence>
<feature type="domain" description="Lipoxygenase" evidence="23">
    <location>
        <begin position="211"/>
        <end position="904"/>
    </location>
</feature>
<keyword evidence="11 19" id="KW-0223">Dioxygenase</keyword>
<dbReference type="PRINTS" id="PR00087">
    <property type="entry name" value="LIPOXYGENASE"/>
</dbReference>
<evidence type="ECO:0000259" key="23">
    <source>
        <dbReference type="PROSITE" id="PS51393"/>
    </source>
</evidence>
<keyword evidence="4 20" id="KW-0444">Lipid biosynthesis</keyword>
<feature type="domain" description="PLAT" evidence="22">
    <location>
        <begin position="88"/>
        <end position="208"/>
    </location>
</feature>
<evidence type="ECO:0000259" key="22">
    <source>
        <dbReference type="PROSITE" id="PS50095"/>
    </source>
</evidence>
<dbReference type="InterPro" id="IPR020833">
    <property type="entry name" value="LipOase_Fe_BS"/>
</dbReference>
<keyword evidence="10" id="KW-0809">Transit peptide</keyword>
<evidence type="ECO:0000313" key="25">
    <source>
        <dbReference type="Proteomes" id="UP000663760"/>
    </source>
</evidence>
<evidence type="ECO:0000256" key="11">
    <source>
        <dbReference type="ARBA" id="ARBA00022964"/>
    </source>
</evidence>
<keyword evidence="13 19" id="KW-0408">Iron</keyword>
<feature type="compositionally biased region" description="Basic and acidic residues" evidence="21">
    <location>
        <begin position="288"/>
        <end position="302"/>
    </location>
</feature>
<dbReference type="Gene3D" id="4.10.375.10">
    <property type="entry name" value="Lipoxygenase-1, Domain 2"/>
    <property type="match status" value="1"/>
</dbReference>
<keyword evidence="25" id="KW-1185">Reference proteome</keyword>
<dbReference type="GO" id="GO:0046872">
    <property type="term" value="F:metal ion binding"/>
    <property type="evidence" value="ECO:0007669"/>
    <property type="project" value="UniProtKB-UniRule"/>
</dbReference>
<dbReference type="Gene3D" id="3.10.450.60">
    <property type="match status" value="1"/>
</dbReference>
<evidence type="ECO:0000256" key="20">
    <source>
        <dbReference type="RuleBase" id="RU003975"/>
    </source>
</evidence>
<keyword evidence="7 19" id="KW-0479">Metal-binding</keyword>
<evidence type="ECO:0000256" key="6">
    <source>
        <dbReference type="ARBA" id="ARBA00022640"/>
    </source>
</evidence>
<keyword evidence="15 20" id="KW-0275">Fatty acid biosynthesis</keyword>
<evidence type="ECO:0000256" key="17">
    <source>
        <dbReference type="ARBA" id="ARBA00052046"/>
    </source>
</evidence>
<comment type="cofactor">
    <cofactor evidence="1 19">
        <name>Fe cation</name>
        <dbReference type="ChEBI" id="CHEBI:24875"/>
    </cofactor>
</comment>
<dbReference type="FunFam" id="3.10.450.60:FF:000005">
    <property type="entry name" value="Lipoxygenase"/>
    <property type="match status" value="1"/>
</dbReference>
<feature type="region of interest" description="Disordered" evidence="21">
    <location>
        <begin position="258"/>
        <end position="302"/>
    </location>
</feature>
<dbReference type="UniPathway" id="UPA00382"/>
<reference evidence="24" key="1">
    <citation type="submission" date="2020-02" db="EMBL/GenBank/DDBJ databases">
        <authorList>
            <person name="Scholz U."/>
            <person name="Mascher M."/>
            <person name="Fiebig A."/>
        </authorList>
    </citation>
    <scope>NUCLEOTIDE SEQUENCE</scope>
</reference>
<dbReference type="InterPro" id="IPR001024">
    <property type="entry name" value="PLAT/LH2_dom"/>
</dbReference>
<keyword evidence="12 19" id="KW-0560">Oxidoreductase</keyword>
<dbReference type="Pfam" id="PF00305">
    <property type="entry name" value="Lipoxygenase"/>
    <property type="match status" value="1"/>
</dbReference>
<dbReference type="GO" id="GO:0031408">
    <property type="term" value="P:oxylipin biosynthetic process"/>
    <property type="evidence" value="ECO:0007669"/>
    <property type="project" value="UniProtKB-UniRule"/>
</dbReference>
<dbReference type="Proteomes" id="UP000663760">
    <property type="component" value="Chromosome 6"/>
</dbReference>
<dbReference type="CDD" id="cd01751">
    <property type="entry name" value="PLAT_LH2"/>
    <property type="match status" value="1"/>
</dbReference>
<dbReference type="PROSITE" id="PS51393">
    <property type="entry name" value="LIPOXYGENASE_3"/>
    <property type="match status" value="1"/>
</dbReference>
<dbReference type="SUPFAM" id="SSF49723">
    <property type="entry name" value="Lipase/lipooxygenase domain (PLAT/LH2 domain)"/>
    <property type="match status" value="1"/>
</dbReference>